<dbReference type="Proteomes" id="UP001551176">
    <property type="component" value="Unassembled WGS sequence"/>
</dbReference>
<comment type="caution">
    <text evidence="1">The sequence shown here is derived from an EMBL/GenBank/DDBJ whole genome shotgun (WGS) entry which is preliminary data.</text>
</comment>
<dbReference type="RefSeq" id="WP_359350594.1">
    <property type="nucleotide sequence ID" value="NZ_JBEYXV010000009.1"/>
</dbReference>
<gene>
    <name evidence="1" type="ORF">ABZ921_19670</name>
</gene>
<accession>A0ABV3BPC8</accession>
<evidence type="ECO:0000313" key="2">
    <source>
        <dbReference type="Proteomes" id="UP001551176"/>
    </source>
</evidence>
<reference evidence="1 2" key="1">
    <citation type="submission" date="2024-06" db="EMBL/GenBank/DDBJ databases">
        <title>The Natural Products Discovery Center: Release of the First 8490 Sequenced Strains for Exploring Actinobacteria Biosynthetic Diversity.</title>
        <authorList>
            <person name="Kalkreuter E."/>
            <person name="Kautsar S.A."/>
            <person name="Yang D."/>
            <person name="Bader C.D."/>
            <person name="Teijaro C.N."/>
            <person name="Fluegel L."/>
            <person name="Davis C.M."/>
            <person name="Simpson J.R."/>
            <person name="Lauterbach L."/>
            <person name="Steele A.D."/>
            <person name="Gui C."/>
            <person name="Meng S."/>
            <person name="Li G."/>
            <person name="Viehrig K."/>
            <person name="Ye F."/>
            <person name="Su P."/>
            <person name="Kiefer A.F."/>
            <person name="Nichols A."/>
            <person name="Cepeda A.J."/>
            <person name="Yan W."/>
            <person name="Fan B."/>
            <person name="Jiang Y."/>
            <person name="Adhikari A."/>
            <person name="Zheng C.-J."/>
            <person name="Schuster L."/>
            <person name="Cowan T.M."/>
            <person name="Smanski M.J."/>
            <person name="Chevrette M.G."/>
            <person name="De Carvalho L.P.S."/>
            <person name="Shen B."/>
        </authorList>
    </citation>
    <scope>NUCLEOTIDE SEQUENCE [LARGE SCALE GENOMIC DNA]</scope>
    <source>
        <strain evidence="1 2">NPDC046838</strain>
    </source>
</reference>
<evidence type="ECO:0000313" key="1">
    <source>
        <dbReference type="EMBL" id="MEU6822852.1"/>
    </source>
</evidence>
<dbReference type="EMBL" id="JBEYXV010000009">
    <property type="protein sequence ID" value="MEU6822852.1"/>
    <property type="molecule type" value="Genomic_DNA"/>
</dbReference>
<sequence>MDPYLLTLAGTAGTSVVTLLVTDGWQQTKDGVVALWRRFQPEAADDVDRELEASRRTALEAAEGDGHGATARLEGHWCARAMTLLSEHPQAAVELEALLTRLARENGTQQVDGGIHMQARATGHGRVYQAARDQHITER</sequence>
<name>A0ABV3BPC8_9ACTN</name>
<organism evidence="1 2">
    <name type="scientific">Streptomyces atriruber</name>
    <dbReference type="NCBI Taxonomy" id="545121"/>
    <lineage>
        <taxon>Bacteria</taxon>
        <taxon>Bacillati</taxon>
        <taxon>Actinomycetota</taxon>
        <taxon>Actinomycetes</taxon>
        <taxon>Kitasatosporales</taxon>
        <taxon>Streptomycetaceae</taxon>
        <taxon>Streptomyces</taxon>
    </lineage>
</organism>
<keyword evidence="2" id="KW-1185">Reference proteome</keyword>
<protein>
    <submittedName>
        <fullName evidence="1">Uncharacterized protein</fullName>
    </submittedName>
</protein>
<proteinExistence type="predicted"/>